<protein>
    <recommendedName>
        <fullName evidence="6">Corrinoid adenosyltransferase</fullName>
        <ecNumber evidence="6">2.5.1.17</ecNumber>
    </recommendedName>
    <alternativeName>
        <fullName evidence="6">Cob(II)alamin adenosyltransferase</fullName>
    </alternativeName>
    <alternativeName>
        <fullName evidence="6">Cob(II)yrinic acid a,c-diamide adenosyltransferase</fullName>
    </alternativeName>
    <alternativeName>
        <fullName evidence="6">Cobinamide/cobalamin adenosyltransferase</fullName>
    </alternativeName>
</protein>
<dbReference type="InterPro" id="IPR036451">
    <property type="entry name" value="CblAdoTrfase-like_sf"/>
</dbReference>
<dbReference type="SUPFAM" id="SSF89028">
    <property type="entry name" value="Cobalamin adenosyltransferase-like"/>
    <property type="match status" value="1"/>
</dbReference>
<comment type="subunit">
    <text evidence="2">Homotrimer.</text>
</comment>
<proteinExistence type="inferred from homology"/>
<evidence type="ECO:0000313" key="8">
    <source>
        <dbReference type="EMBL" id="QDU98410.1"/>
    </source>
</evidence>
<dbReference type="PANTHER" id="PTHR12213">
    <property type="entry name" value="CORRINOID ADENOSYLTRANSFERASE"/>
    <property type="match status" value="1"/>
</dbReference>
<gene>
    <name evidence="8" type="primary">yvqK</name>
    <name evidence="8" type="ORF">Pla8534_62780</name>
</gene>
<sequence length="182" mass="19943">MKIYTKTGDAGETGFYGGQRAPKDHIRIVAYGEVDELNSVLGVARAEGLPAPIEAILLAAQHDLFCVGAELASPPPQKREMDLIGPDRFTALEDAIDQLEADLPPLRQFILPAGARTSAMLHLARSICRRAERSVVTLMHAETLREEPLIYLNRLGDLLFVCARAANAAAGMEDEPWQKPER</sequence>
<dbReference type="Gene3D" id="1.20.1200.10">
    <property type="entry name" value="Cobalamin adenosyltransferase-like"/>
    <property type="match status" value="1"/>
</dbReference>
<dbReference type="FunFam" id="1.20.1200.10:FF:000001">
    <property type="entry name" value="Cob(I)yrinic acid a,c-diamide adenosyltransferase"/>
    <property type="match status" value="1"/>
</dbReference>
<organism evidence="8 9">
    <name type="scientific">Lignipirellula cremea</name>
    <dbReference type="NCBI Taxonomy" id="2528010"/>
    <lineage>
        <taxon>Bacteria</taxon>
        <taxon>Pseudomonadati</taxon>
        <taxon>Planctomycetota</taxon>
        <taxon>Planctomycetia</taxon>
        <taxon>Pirellulales</taxon>
        <taxon>Pirellulaceae</taxon>
        <taxon>Lignipirellula</taxon>
    </lineage>
</organism>
<dbReference type="NCBIfam" id="TIGR00636">
    <property type="entry name" value="PduO_Nterm"/>
    <property type="match status" value="1"/>
</dbReference>
<evidence type="ECO:0000259" key="7">
    <source>
        <dbReference type="Pfam" id="PF01923"/>
    </source>
</evidence>
<dbReference type="EMBL" id="CP036433">
    <property type="protein sequence ID" value="QDU98410.1"/>
    <property type="molecule type" value="Genomic_DNA"/>
</dbReference>
<accession>A0A518E2U1</accession>
<dbReference type="EC" id="2.5.1.17" evidence="6"/>
<comment type="pathway">
    <text evidence="6">Cofactor biosynthesis; adenosylcobalamin biosynthesis; adenosylcobalamin from cob(II)yrinate a,c-diamide: step 2/7.</text>
</comment>
<dbReference type="InterPro" id="IPR029499">
    <property type="entry name" value="PduO-typ"/>
</dbReference>
<dbReference type="GO" id="GO:0005524">
    <property type="term" value="F:ATP binding"/>
    <property type="evidence" value="ECO:0007669"/>
    <property type="project" value="UniProtKB-UniRule"/>
</dbReference>
<name>A0A518E2U1_9BACT</name>
<dbReference type="RefSeq" id="WP_145057638.1">
    <property type="nucleotide sequence ID" value="NZ_CP036433.1"/>
</dbReference>
<evidence type="ECO:0000256" key="2">
    <source>
        <dbReference type="ARBA" id="ARBA00011233"/>
    </source>
</evidence>
<dbReference type="KEGG" id="lcre:Pla8534_62780"/>
<dbReference type="PANTHER" id="PTHR12213:SF0">
    <property type="entry name" value="CORRINOID ADENOSYLTRANSFERASE MMAB"/>
    <property type="match status" value="1"/>
</dbReference>
<dbReference type="UniPathway" id="UPA00148">
    <property type="reaction ID" value="UER00233"/>
</dbReference>
<evidence type="ECO:0000256" key="5">
    <source>
        <dbReference type="ARBA" id="ARBA00022840"/>
    </source>
</evidence>
<dbReference type="InterPro" id="IPR016030">
    <property type="entry name" value="CblAdoTrfase-like"/>
</dbReference>
<comment type="catalytic activity">
    <reaction evidence="6">
        <text>2 cob(II)alamin + reduced [electron-transfer flavoprotein] + 2 ATP = 2 adenosylcob(III)alamin + 2 triphosphate + oxidized [electron-transfer flavoprotein] + 3 H(+)</text>
        <dbReference type="Rhea" id="RHEA:28671"/>
        <dbReference type="Rhea" id="RHEA-COMP:10685"/>
        <dbReference type="Rhea" id="RHEA-COMP:10686"/>
        <dbReference type="ChEBI" id="CHEBI:15378"/>
        <dbReference type="ChEBI" id="CHEBI:16304"/>
        <dbReference type="ChEBI" id="CHEBI:18036"/>
        <dbReference type="ChEBI" id="CHEBI:18408"/>
        <dbReference type="ChEBI" id="CHEBI:30616"/>
        <dbReference type="ChEBI" id="CHEBI:57692"/>
        <dbReference type="ChEBI" id="CHEBI:58307"/>
        <dbReference type="EC" id="2.5.1.17"/>
    </reaction>
</comment>
<comment type="similarity">
    <text evidence="1 6">Belongs to the Cob(I)alamin adenosyltransferase family.</text>
</comment>
<dbReference type="Pfam" id="PF01923">
    <property type="entry name" value="Cob_adeno_trans"/>
    <property type="match status" value="1"/>
</dbReference>
<evidence type="ECO:0000313" key="9">
    <source>
        <dbReference type="Proteomes" id="UP000317648"/>
    </source>
</evidence>
<evidence type="ECO:0000256" key="3">
    <source>
        <dbReference type="ARBA" id="ARBA00022679"/>
    </source>
</evidence>
<dbReference type="AlphaFoldDB" id="A0A518E2U1"/>
<keyword evidence="5 6" id="KW-0067">ATP-binding</keyword>
<keyword evidence="9" id="KW-1185">Reference proteome</keyword>
<feature type="domain" description="Cobalamin adenosyltransferase-like" evidence="7">
    <location>
        <begin position="3"/>
        <end position="165"/>
    </location>
</feature>
<dbReference type="GO" id="GO:0009236">
    <property type="term" value="P:cobalamin biosynthetic process"/>
    <property type="evidence" value="ECO:0007669"/>
    <property type="project" value="UniProtKB-UniRule"/>
</dbReference>
<evidence type="ECO:0000256" key="1">
    <source>
        <dbReference type="ARBA" id="ARBA00007487"/>
    </source>
</evidence>
<reference evidence="8 9" key="1">
    <citation type="submission" date="2019-02" db="EMBL/GenBank/DDBJ databases">
        <title>Deep-cultivation of Planctomycetes and their phenomic and genomic characterization uncovers novel biology.</title>
        <authorList>
            <person name="Wiegand S."/>
            <person name="Jogler M."/>
            <person name="Boedeker C."/>
            <person name="Pinto D."/>
            <person name="Vollmers J."/>
            <person name="Rivas-Marin E."/>
            <person name="Kohn T."/>
            <person name="Peeters S.H."/>
            <person name="Heuer A."/>
            <person name="Rast P."/>
            <person name="Oberbeckmann S."/>
            <person name="Bunk B."/>
            <person name="Jeske O."/>
            <person name="Meyerdierks A."/>
            <person name="Storesund J.E."/>
            <person name="Kallscheuer N."/>
            <person name="Luecker S."/>
            <person name="Lage O.M."/>
            <person name="Pohl T."/>
            <person name="Merkel B.J."/>
            <person name="Hornburger P."/>
            <person name="Mueller R.-W."/>
            <person name="Bruemmer F."/>
            <person name="Labrenz M."/>
            <person name="Spormann A.M."/>
            <person name="Op den Camp H."/>
            <person name="Overmann J."/>
            <person name="Amann R."/>
            <person name="Jetten M.S.M."/>
            <person name="Mascher T."/>
            <person name="Medema M.H."/>
            <person name="Devos D.P."/>
            <person name="Kaster A.-K."/>
            <person name="Ovreas L."/>
            <person name="Rohde M."/>
            <person name="Galperin M.Y."/>
            <person name="Jogler C."/>
        </authorList>
    </citation>
    <scope>NUCLEOTIDE SEQUENCE [LARGE SCALE GENOMIC DNA]</scope>
    <source>
        <strain evidence="8 9">Pla85_3_4</strain>
    </source>
</reference>
<comment type="catalytic activity">
    <reaction evidence="6">
        <text>2 cob(II)yrinate a,c diamide + reduced [electron-transfer flavoprotein] + 2 ATP = 2 adenosylcob(III)yrinate a,c-diamide + 2 triphosphate + oxidized [electron-transfer flavoprotein] + 3 H(+)</text>
        <dbReference type="Rhea" id="RHEA:11528"/>
        <dbReference type="Rhea" id="RHEA-COMP:10685"/>
        <dbReference type="Rhea" id="RHEA-COMP:10686"/>
        <dbReference type="ChEBI" id="CHEBI:15378"/>
        <dbReference type="ChEBI" id="CHEBI:18036"/>
        <dbReference type="ChEBI" id="CHEBI:30616"/>
        <dbReference type="ChEBI" id="CHEBI:57692"/>
        <dbReference type="ChEBI" id="CHEBI:58307"/>
        <dbReference type="ChEBI" id="CHEBI:58503"/>
        <dbReference type="ChEBI" id="CHEBI:58537"/>
        <dbReference type="EC" id="2.5.1.17"/>
    </reaction>
</comment>
<keyword evidence="4 6" id="KW-0547">Nucleotide-binding</keyword>
<evidence type="ECO:0000256" key="6">
    <source>
        <dbReference type="RuleBase" id="RU366026"/>
    </source>
</evidence>
<dbReference type="GO" id="GO:0008817">
    <property type="term" value="F:corrinoid adenosyltransferase activity"/>
    <property type="evidence" value="ECO:0007669"/>
    <property type="project" value="UniProtKB-UniRule"/>
</dbReference>
<evidence type="ECO:0000256" key="4">
    <source>
        <dbReference type="ARBA" id="ARBA00022741"/>
    </source>
</evidence>
<keyword evidence="6" id="KW-0169">Cobalamin biosynthesis</keyword>
<keyword evidence="3 6" id="KW-0808">Transferase</keyword>
<dbReference type="Proteomes" id="UP000317648">
    <property type="component" value="Chromosome"/>
</dbReference>
<dbReference type="OrthoDB" id="9778896at2"/>